<accession>A0AAJ0CIH3</accession>
<organism evidence="2 3">
    <name type="scientific">Conoideocrella luteorostrata</name>
    <dbReference type="NCBI Taxonomy" id="1105319"/>
    <lineage>
        <taxon>Eukaryota</taxon>
        <taxon>Fungi</taxon>
        <taxon>Dikarya</taxon>
        <taxon>Ascomycota</taxon>
        <taxon>Pezizomycotina</taxon>
        <taxon>Sordariomycetes</taxon>
        <taxon>Hypocreomycetidae</taxon>
        <taxon>Hypocreales</taxon>
        <taxon>Clavicipitaceae</taxon>
        <taxon>Conoideocrella</taxon>
    </lineage>
</organism>
<dbReference type="AlphaFoldDB" id="A0AAJ0CIH3"/>
<evidence type="ECO:0000313" key="3">
    <source>
        <dbReference type="Proteomes" id="UP001251528"/>
    </source>
</evidence>
<reference evidence="2" key="1">
    <citation type="submission" date="2023-06" db="EMBL/GenBank/DDBJ databases">
        <title>Conoideocrella luteorostrata (Hypocreales: Clavicipitaceae), a potential biocontrol fungus for elongate hemlock scale in United States Christmas tree production areas.</title>
        <authorList>
            <person name="Barrett H."/>
            <person name="Lovett B."/>
            <person name="Macias A.M."/>
            <person name="Stajich J.E."/>
            <person name="Kasson M.T."/>
        </authorList>
    </citation>
    <scope>NUCLEOTIDE SEQUENCE</scope>
    <source>
        <strain evidence="2">ARSEF 14590</strain>
    </source>
</reference>
<dbReference type="EMBL" id="JASWJB010000343">
    <property type="protein sequence ID" value="KAK2591351.1"/>
    <property type="molecule type" value="Genomic_DNA"/>
</dbReference>
<feature type="region of interest" description="Disordered" evidence="1">
    <location>
        <begin position="653"/>
        <end position="690"/>
    </location>
</feature>
<evidence type="ECO:0000256" key="1">
    <source>
        <dbReference type="SAM" id="MobiDB-lite"/>
    </source>
</evidence>
<gene>
    <name evidence="2" type="ORF">QQS21_010950</name>
</gene>
<keyword evidence="3" id="KW-1185">Reference proteome</keyword>
<sequence length="726" mass="82699">MALPFNPDAIKRNARAYGFNTQQAAIFTHLALDKLRDLHNESNQPVTLEQIAEAIKDYATEEVEREKAISPEVRKQGISIIDDMEANIHLLNRGPGGGMPVPVVEPEVLEEEQDGMPTKRFKFDDDGLEHYFGKECPYNLQTGFTTLSLKHHHRDIITALCTRVEIAVELGKQLRPEDLVTLYATSKMFHAAINEHLLSSIRMWIADRAPEAGRVFKFKLYRKLLVPDPGGRTWGLQYEGTEMQTNNPGLMRQVRTVPGLRYLQLVLVRDRCCRQIIAIMARNGFLMPKSMHHTLLRLWLLMDIPTTGQRHALLRNRQLWTDEHLYNAQLLFMKLSMMFNDPIYGPFSNELLHVTLGQKGLFPLWQLLMQKKFTTLSEILELKVRYNFDTPVEVSGGGTDNESTIHGVPIQYVGTGHYEGWGLGDKHLQRPDELIPVEAVARGLQLDDHLMYMMTWGYLDFTTGENIVPSEQDMYISDEEETLKHMDTTGHWQKKHALKKRFAQLSSAEQQKILEDDEDDRLRALAWTGDITDYVDHAQTDQPGSVLDDEIRRGYIVRPQPQGDDKMAVPDMNNKQAWVDFANAALTTIPVELSEEQTLRAQAWENYHEAETDSDWDWQAWLAQEEARVTANTAPASSDSDEVDDGETVILGEYEPTDEDDTANPQDGVDEGYENESDDDDDEENMTDYEPVLVELSDYFGEVSDGPLSEDLLKLLQELAPELGPA</sequence>
<evidence type="ECO:0000313" key="2">
    <source>
        <dbReference type="EMBL" id="KAK2591351.1"/>
    </source>
</evidence>
<dbReference type="Proteomes" id="UP001251528">
    <property type="component" value="Unassembled WGS sequence"/>
</dbReference>
<feature type="compositionally biased region" description="Acidic residues" evidence="1">
    <location>
        <begin position="655"/>
        <end position="687"/>
    </location>
</feature>
<protein>
    <submittedName>
        <fullName evidence="2">Uncharacterized protein</fullName>
    </submittedName>
</protein>
<name>A0AAJ0CIH3_9HYPO</name>
<comment type="caution">
    <text evidence="2">The sequence shown here is derived from an EMBL/GenBank/DDBJ whole genome shotgun (WGS) entry which is preliminary data.</text>
</comment>
<proteinExistence type="predicted"/>